<feature type="transmembrane region" description="Helical" evidence="7">
    <location>
        <begin position="157"/>
        <end position="178"/>
    </location>
</feature>
<feature type="transmembrane region" description="Helical" evidence="7">
    <location>
        <begin position="438"/>
        <end position="462"/>
    </location>
</feature>
<feature type="transmembrane region" description="Helical" evidence="7">
    <location>
        <begin position="222"/>
        <end position="241"/>
    </location>
</feature>
<reference evidence="8 9" key="1">
    <citation type="submission" date="2014-03" db="EMBL/GenBank/DDBJ databases">
        <title>Bradyrhizobium valentinum sp. nov., isolated from effective nodules of Lupinus mariae-josephae, a lupine endemic of basic-lime soils in Eastern Spain.</title>
        <authorList>
            <person name="Duran D."/>
            <person name="Rey L."/>
            <person name="Navarro A."/>
            <person name="Busquets A."/>
            <person name="Imperial J."/>
            <person name="Ruiz-Argueso T."/>
        </authorList>
    </citation>
    <scope>NUCLEOTIDE SEQUENCE [LARGE SCALE GENOMIC DNA]</scope>
    <source>
        <strain evidence="8 9">LmjM3</strain>
    </source>
</reference>
<feature type="transmembrane region" description="Helical" evidence="7">
    <location>
        <begin position="38"/>
        <end position="58"/>
    </location>
</feature>
<sequence>MSDLGVAEIPVDEKERPLPLPEAPAKNALLDGPILRTLLWLAWPNVIALTAGTCGVIAETSYIGRLGVESLAAMALVFPIVILTMTMSGGAMGGGVASAIARAIGAGDLDRASTLAAHALLIGLCFGLTFMLGMLIFGPALLELLGGRGNVLTQAVAYTQIFFGGAVVPWLMNTMSGILRGTGNMKLPSLLMLSSAICQIILGGTLGLGLGPIPQFGMRGVAAGSLIAYLISISVMSWYLFSGRARVIPKIRGLRIRMPMFIDILKVGAISCFSPLQSVLTISIFTHMLASFGTEILAGYGIGARLEFMLTSIAFAVGIASVPMVGMAVGAQRIARARKIAWTAGLVAFVSVGAVAVPIAAFPDIWVNLFTDDASVRAASRQYLSTAAPMYAFIGLATTSYFSSQGAAKVLGPVLAQTARLVFIGAGGWWLSTHGATAQNFFVLAAASMVLLGVLSCASVMLTRWGPKPRPAAAVRPALL</sequence>
<feature type="transmembrane region" description="Helical" evidence="7">
    <location>
        <begin position="414"/>
        <end position="432"/>
    </location>
</feature>
<dbReference type="EMBL" id="LLXX01000226">
    <property type="protein sequence ID" value="KRQ92876.1"/>
    <property type="molecule type" value="Genomic_DNA"/>
</dbReference>
<comment type="subcellular location">
    <subcellularLocation>
        <location evidence="1">Cell inner membrane</location>
        <topology evidence="1">Multi-pass membrane protein</topology>
    </subcellularLocation>
</comment>
<feature type="transmembrane region" description="Helical" evidence="7">
    <location>
        <begin position="308"/>
        <end position="329"/>
    </location>
</feature>
<feature type="transmembrane region" description="Helical" evidence="7">
    <location>
        <begin position="70"/>
        <end position="103"/>
    </location>
</feature>
<evidence type="ECO:0000313" key="9">
    <source>
        <dbReference type="Proteomes" id="UP000051913"/>
    </source>
</evidence>
<dbReference type="GO" id="GO:0005886">
    <property type="term" value="C:plasma membrane"/>
    <property type="evidence" value="ECO:0007669"/>
    <property type="project" value="UniProtKB-SubCell"/>
</dbReference>
<feature type="transmembrane region" description="Helical" evidence="7">
    <location>
        <begin position="190"/>
        <end position="210"/>
    </location>
</feature>
<dbReference type="GO" id="GO:0015297">
    <property type="term" value="F:antiporter activity"/>
    <property type="evidence" value="ECO:0007669"/>
    <property type="project" value="InterPro"/>
</dbReference>
<accession>A0A0R3KI15</accession>
<evidence type="ECO:0000256" key="7">
    <source>
        <dbReference type="SAM" id="Phobius"/>
    </source>
</evidence>
<dbReference type="InterPro" id="IPR052031">
    <property type="entry name" value="Membrane_Transporter-Flippase"/>
</dbReference>
<feature type="transmembrane region" description="Helical" evidence="7">
    <location>
        <begin position="382"/>
        <end position="402"/>
    </location>
</feature>
<dbReference type="CDD" id="cd13148">
    <property type="entry name" value="MATE_like_3"/>
    <property type="match status" value="1"/>
</dbReference>
<dbReference type="InterPro" id="IPR002528">
    <property type="entry name" value="MATE_fam"/>
</dbReference>
<organism evidence="8 9">
    <name type="scientific">Bradyrhizobium valentinum</name>
    <dbReference type="NCBI Taxonomy" id="1518501"/>
    <lineage>
        <taxon>Bacteria</taxon>
        <taxon>Pseudomonadati</taxon>
        <taxon>Pseudomonadota</taxon>
        <taxon>Alphaproteobacteria</taxon>
        <taxon>Hyphomicrobiales</taxon>
        <taxon>Nitrobacteraceae</taxon>
        <taxon>Bradyrhizobium</taxon>
    </lineage>
</organism>
<dbReference type="Proteomes" id="UP000051913">
    <property type="component" value="Unassembled WGS sequence"/>
</dbReference>
<gene>
    <name evidence="8" type="ORF">CP49_28750</name>
</gene>
<dbReference type="PANTHER" id="PTHR43549">
    <property type="entry name" value="MULTIDRUG RESISTANCE PROTEIN YPNP-RELATED"/>
    <property type="match status" value="1"/>
</dbReference>
<keyword evidence="9" id="KW-1185">Reference proteome</keyword>
<dbReference type="PANTHER" id="PTHR43549:SF3">
    <property type="entry name" value="MULTIDRUG RESISTANCE PROTEIN YPNP-RELATED"/>
    <property type="match status" value="1"/>
</dbReference>
<keyword evidence="3" id="KW-1003">Cell membrane</keyword>
<dbReference type="GO" id="GO:0042910">
    <property type="term" value="F:xenobiotic transmembrane transporter activity"/>
    <property type="evidence" value="ECO:0007669"/>
    <property type="project" value="InterPro"/>
</dbReference>
<dbReference type="STRING" id="1518501.CQ10_10030"/>
<protein>
    <submittedName>
        <fullName evidence="8">MATE family efflux transporter</fullName>
    </submittedName>
</protein>
<evidence type="ECO:0000256" key="5">
    <source>
        <dbReference type="ARBA" id="ARBA00022989"/>
    </source>
</evidence>
<proteinExistence type="predicted"/>
<dbReference type="RefSeq" id="WP_057855468.1">
    <property type="nucleotide sequence ID" value="NZ_LLXX01000226.1"/>
</dbReference>
<dbReference type="Pfam" id="PF01554">
    <property type="entry name" value="MatE"/>
    <property type="match status" value="2"/>
</dbReference>
<comment type="caution">
    <text evidence="8">The sequence shown here is derived from an EMBL/GenBank/DDBJ whole genome shotgun (WGS) entry which is preliminary data.</text>
</comment>
<keyword evidence="4 7" id="KW-0812">Transmembrane</keyword>
<keyword evidence="6 7" id="KW-0472">Membrane</keyword>
<feature type="transmembrane region" description="Helical" evidence="7">
    <location>
        <begin position="261"/>
        <end position="288"/>
    </location>
</feature>
<dbReference type="InterPro" id="IPR048279">
    <property type="entry name" value="MdtK-like"/>
</dbReference>
<evidence type="ECO:0000256" key="3">
    <source>
        <dbReference type="ARBA" id="ARBA00022475"/>
    </source>
</evidence>
<evidence type="ECO:0000256" key="2">
    <source>
        <dbReference type="ARBA" id="ARBA00022448"/>
    </source>
</evidence>
<dbReference type="PIRSF" id="PIRSF006603">
    <property type="entry name" value="DinF"/>
    <property type="match status" value="1"/>
</dbReference>
<name>A0A0R3KI15_9BRAD</name>
<feature type="transmembrane region" description="Helical" evidence="7">
    <location>
        <begin position="341"/>
        <end position="362"/>
    </location>
</feature>
<evidence type="ECO:0000256" key="1">
    <source>
        <dbReference type="ARBA" id="ARBA00004429"/>
    </source>
</evidence>
<evidence type="ECO:0000256" key="4">
    <source>
        <dbReference type="ARBA" id="ARBA00022692"/>
    </source>
</evidence>
<dbReference type="AlphaFoldDB" id="A0A0R3KI15"/>
<evidence type="ECO:0000313" key="8">
    <source>
        <dbReference type="EMBL" id="KRQ92876.1"/>
    </source>
</evidence>
<keyword evidence="5 7" id="KW-1133">Transmembrane helix</keyword>
<feature type="transmembrane region" description="Helical" evidence="7">
    <location>
        <begin position="115"/>
        <end position="137"/>
    </location>
</feature>
<evidence type="ECO:0000256" key="6">
    <source>
        <dbReference type="ARBA" id="ARBA00023136"/>
    </source>
</evidence>
<keyword evidence="2" id="KW-0813">Transport</keyword>